<dbReference type="AlphaFoldDB" id="A0A506TY89"/>
<gene>
    <name evidence="1" type="ORF">FJU08_22595</name>
</gene>
<sequence length="60" mass="6509">MSRQTTPFTQGAVKRAILAVKAAGINVRTISVRPDGTVVINGENGDFTEKMLEESRNGYL</sequence>
<accession>A0A506TY89</accession>
<dbReference type="Proteomes" id="UP000318801">
    <property type="component" value="Unassembled WGS sequence"/>
</dbReference>
<reference evidence="1 2" key="1">
    <citation type="submission" date="2019-06" db="EMBL/GenBank/DDBJ databases">
        <authorList>
            <person name="Li M."/>
        </authorList>
    </citation>
    <scope>NUCLEOTIDE SEQUENCE [LARGE SCALE GENOMIC DNA]</scope>
    <source>
        <strain evidence="1 2">BGMRC2036</strain>
    </source>
</reference>
<dbReference type="OrthoDB" id="8391596at2"/>
<evidence type="ECO:0000313" key="1">
    <source>
        <dbReference type="EMBL" id="TPW26158.1"/>
    </source>
</evidence>
<name>A0A506TY89_9HYPH</name>
<protein>
    <submittedName>
        <fullName evidence="1">Uncharacterized protein</fullName>
    </submittedName>
</protein>
<comment type="caution">
    <text evidence="1">The sequence shown here is derived from an EMBL/GenBank/DDBJ whole genome shotgun (WGS) entry which is preliminary data.</text>
</comment>
<dbReference type="RefSeq" id="WP_141151292.1">
    <property type="nucleotide sequence ID" value="NZ_VHLG01000044.1"/>
</dbReference>
<organism evidence="1 2">
    <name type="scientific">Martelella alba</name>
    <dbReference type="NCBI Taxonomy" id="2590451"/>
    <lineage>
        <taxon>Bacteria</taxon>
        <taxon>Pseudomonadati</taxon>
        <taxon>Pseudomonadota</taxon>
        <taxon>Alphaproteobacteria</taxon>
        <taxon>Hyphomicrobiales</taxon>
        <taxon>Aurantimonadaceae</taxon>
        <taxon>Martelella</taxon>
    </lineage>
</organism>
<evidence type="ECO:0000313" key="2">
    <source>
        <dbReference type="Proteomes" id="UP000318801"/>
    </source>
</evidence>
<dbReference type="EMBL" id="VHLG01000044">
    <property type="protein sequence ID" value="TPW26158.1"/>
    <property type="molecule type" value="Genomic_DNA"/>
</dbReference>
<proteinExistence type="predicted"/>
<keyword evidence="2" id="KW-1185">Reference proteome</keyword>